<evidence type="ECO:0000313" key="2">
    <source>
        <dbReference type="Proteomes" id="UP000218231"/>
    </source>
</evidence>
<dbReference type="Gene3D" id="3.40.50.300">
    <property type="entry name" value="P-loop containing nucleotide triphosphate hydrolases"/>
    <property type="match status" value="1"/>
</dbReference>
<dbReference type="AlphaFoldDB" id="A0A2A2K880"/>
<proteinExistence type="predicted"/>
<dbReference type="GO" id="GO:0015421">
    <property type="term" value="F:ABC-type oligopeptide transporter activity"/>
    <property type="evidence" value="ECO:0007669"/>
    <property type="project" value="TreeGrafter"/>
</dbReference>
<evidence type="ECO:0000313" key="1">
    <source>
        <dbReference type="EMBL" id="PAV70154.1"/>
    </source>
</evidence>
<dbReference type="STRING" id="2018661.A0A2A2K880"/>
<dbReference type="InterPro" id="IPR027417">
    <property type="entry name" value="P-loop_NTPase"/>
</dbReference>
<sequence length="175" mass="18783">MVTIGGADLGGLDMYLLRSAVIVLDRPTIVEVTIREYLSLAAPGTGSDAMLDVLEQVDLADRVARLPEGLDTPLASSGWPLSIGEVMELKLANALLSRPRVLVLSPLFDLMQPDKLARALATLRDAGTTVILFTAKPGNIELDGWMLMDVVSQRRFSTLDALENARSAGEPARAL</sequence>
<accession>A0A2A2K880</accession>
<dbReference type="InterPro" id="IPR039421">
    <property type="entry name" value="Type_1_exporter"/>
</dbReference>
<protein>
    <recommendedName>
        <fullName evidence="3">ABC transporter domain-containing protein</fullName>
    </recommendedName>
</protein>
<dbReference type="PANTHER" id="PTHR43394">
    <property type="entry name" value="ATP-DEPENDENT PERMEASE MDL1, MITOCHONDRIAL"/>
    <property type="match status" value="1"/>
</dbReference>
<gene>
    <name evidence="1" type="ORF">WR25_21424</name>
</gene>
<organism evidence="1 2">
    <name type="scientific">Diploscapter pachys</name>
    <dbReference type="NCBI Taxonomy" id="2018661"/>
    <lineage>
        <taxon>Eukaryota</taxon>
        <taxon>Metazoa</taxon>
        <taxon>Ecdysozoa</taxon>
        <taxon>Nematoda</taxon>
        <taxon>Chromadorea</taxon>
        <taxon>Rhabditida</taxon>
        <taxon>Rhabditina</taxon>
        <taxon>Rhabditomorpha</taxon>
        <taxon>Rhabditoidea</taxon>
        <taxon>Rhabditidae</taxon>
        <taxon>Diploscapter</taxon>
    </lineage>
</organism>
<dbReference type="EMBL" id="LIAE01009349">
    <property type="protein sequence ID" value="PAV70154.1"/>
    <property type="molecule type" value="Genomic_DNA"/>
</dbReference>
<reference evidence="1 2" key="1">
    <citation type="journal article" date="2017" name="Curr. Biol.">
        <title>Genome architecture and evolution of a unichromosomal asexual nematode.</title>
        <authorList>
            <person name="Fradin H."/>
            <person name="Zegar C."/>
            <person name="Gutwein M."/>
            <person name="Lucas J."/>
            <person name="Kovtun M."/>
            <person name="Corcoran D."/>
            <person name="Baugh L.R."/>
            <person name="Kiontke K."/>
            <person name="Gunsalus K."/>
            <person name="Fitch D.H."/>
            <person name="Piano F."/>
        </authorList>
    </citation>
    <scope>NUCLEOTIDE SEQUENCE [LARGE SCALE GENOMIC DNA]</scope>
    <source>
        <strain evidence="1">PF1309</strain>
    </source>
</reference>
<dbReference type="Proteomes" id="UP000218231">
    <property type="component" value="Unassembled WGS sequence"/>
</dbReference>
<name>A0A2A2K880_9BILA</name>
<dbReference type="OrthoDB" id="6500128at2759"/>
<dbReference type="SUPFAM" id="SSF52540">
    <property type="entry name" value="P-loop containing nucleoside triphosphate hydrolases"/>
    <property type="match status" value="1"/>
</dbReference>
<keyword evidence="2" id="KW-1185">Reference proteome</keyword>
<evidence type="ECO:0008006" key="3">
    <source>
        <dbReference type="Google" id="ProtNLM"/>
    </source>
</evidence>
<comment type="caution">
    <text evidence="1">The sequence shown here is derived from an EMBL/GenBank/DDBJ whole genome shotgun (WGS) entry which is preliminary data.</text>
</comment>
<dbReference type="PANTHER" id="PTHR43394:SF4">
    <property type="entry name" value="TOXIN SECRETION ABC TRANSPORTER ATP-BINDING PROTEIN"/>
    <property type="match status" value="1"/>
</dbReference>